<dbReference type="Gene3D" id="3.90.45.10">
    <property type="entry name" value="Peptide deformylase"/>
    <property type="match status" value="1"/>
</dbReference>
<accession>A0A0M2P2V4</accession>
<organism evidence="3 4">
    <name type="scientific">Staphylococcus cohnii subsp. cohnii</name>
    <dbReference type="NCBI Taxonomy" id="74704"/>
    <lineage>
        <taxon>Bacteria</taxon>
        <taxon>Bacillati</taxon>
        <taxon>Bacillota</taxon>
        <taxon>Bacilli</taxon>
        <taxon>Bacillales</taxon>
        <taxon>Staphylococcaceae</taxon>
        <taxon>Staphylococcus</taxon>
        <taxon>Staphylococcus cohnii species complex</taxon>
    </lineage>
</organism>
<dbReference type="GeneID" id="58097791"/>
<dbReference type="CDD" id="cd00487">
    <property type="entry name" value="Pep_deformylase"/>
    <property type="match status" value="1"/>
</dbReference>
<dbReference type="EMBL" id="LAKJ01000008">
    <property type="protein sequence ID" value="KKI64550.1"/>
    <property type="molecule type" value="Genomic_DNA"/>
</dbReference>
<dbReference type="SUPFAM" id="SSF56420">
    <property type="entry name" value="Peptide deformylase"/>
    <property type="match status" value="1"/>
</dbReference>
<reference evidence="3 4" key="1">
    <citation type="submission" date="2015-03" db="EMBL/GenBank/DDBJ databases">
        <title>Genome Assembly of Staphylococcus cohnii subsp. cohnii strain G22B2.</title>
        <authorList>
            <person name="Nair G."/>
            <person name="Kaur G."/>
            <person name="Khatri I."/>
            <person name="Singh N.K."/>
            <person name="Sathyabama S."/>
            <person name="Maurya S.K."/>
            <person name="Subramanian S."/>
            <person name="Agrewala J.N."/>
            <person name="Mayilraj S."/>
        </authorList>
    </citation>
    <scope>NUCLEOTIDE SEQUENCE [LARGE SCALE GENOMIC DNA]</scope>
    <source>
        <strain evidence="3 4">G22B2</strain>
    </source>
</reference>
<dbReference type="AlphaFoldDB" id="A0A0M2P2V4"/>
<evidence type="ECO:0000256" key="1">
    <source>
        <dbReference type="ARBA" id="ARBA00010759"/>
    </source>
</evidence>
<gene>
    <name evidence="3" type="ORF">UF66_2502</name>
</gene>
<evidence type="ECO:0000313" key="4">
    <source>
        <dbReference type="Proteomes" id="UP000034455"/>
    </source>
</evidence>
<dbReference type="NCBIfam" id="NF011189">
    <property type="entry name" value="PRK14595.1"/>
    <property type="match status" value="1"/>
</dbReference>
<dbReference type="Pfam" id="PF01327">
    <property type="entry name" value="Pep_deformylase"/>
    <property type="match status" value="1"/>
</dbReference>
<dbReference type="RefSeq" id="WP_019467765.1">
    <property type="nucleotide sequence ID" value="NZ_BKAS01000004.1"/>
</dbReference>
<dbReference type="PATRIC" id="fig|74704.6.peg.2602"/>
<dbReference type="Proteomes" id="UP000034455">
    <property type="component" value="Unassembled WGS sequence"/>
</dbReference>
<dbReference type="PANTHER" id="PTHR10458">
    <property type="entry name" value="PEPTIDE DEFORMYLASE"/>
    <property type="match status" value="1"/>
</dbReference>
<dbReference type="PRINTS" id="PR01576">
    <property type="entry name" value="PDEFORMYLASE"/>
</dbReference>
<evidence type="ECO:0000256" key="2">
    <source>
        <dbReference type="HAMAP-Rule" id="MF_00163"/>
    </source>
</evidence>
<comment type="similarity">
    <text evidence="1 2">Belongs to the polypeptide deformylase family.</text>
</comment>
<evidence type="ECO:0000313" key="3">
    <source>
        <dbReference type="EMBL" id="KKI64550.1"/>
    </source>
</evidence>
<dbReference type="GO" id="GO:0042586">
    <property type="term" value="F:peptide deformylase activity"/>
    <property type="evidence" value="ECO:0007669"/>
    <property type="project" value="InterPro"/>
</dbReference>
<dbReference type="HAMAP" id="MF_00163">
    <property type="entry name" value="Pep_deformylase"/>
    <property type="match status" value="1"/>
</dbReference>
<dbReference type="InterPro" id="IPR036821">
    <property type="entry name" value="Peptide_deformylase_sf"/>
</dbReference>
<dbReference type="PIRSF" id="PIRSF004749">
    <property type="entry name" value="Pep_def"/>
    <property type="match status" value="1"/>
</dbReference>
<comment type="caution">
    <text evidence="2">Lacks conserved residue(s) required for the propagation of feature annotation.</text>
</comment>
<sequence length="162" mass="18350">MTIKQLVAAENPILHKNVPDVTRFDENLAQLLLDLEDTMYEVEASAICAPQIGILQKVAIIDMEIDGLLQLINPKIIRESDQKVTDIEGSISLPDIYGEVERSKMIVVKSNDKNGNEVEMTAYDDIARMILHMIDHFEGKLFTERADKILTEAEVEAYFENE</sequence>
<proteinExistence type="inferred from homology"/>
<dbReference type="NCBIfam" id="TIGR00079">
    <property type="entry name" value="pept_deformyl"/>
    <property type="match status" value="1"/>
</dbReference>
<name>A0A0M2P2V4_STACC</name>
<dbReference type="InterPro" id="IPR023635">
    <property type="entry name" value="Peptide_deformylase"/>
</dbReference>
<dbReference type="PANTHER" id="PTHR10458:SF22">
    <property type="entry name" value="PEPTIDE DEFORMYLASE"/>
    <property type="match status" value="1"/>
</dbReference>
<protein>
    <recommendedName>
        <fullName evidence="2">Peptide deformylase-like</fullName>
    </recommendedName>
    <alternativeName>
        <fullName evidence="2">Polypeptide deformylase-like</fullName>
    </alternativeName>
</protein>
<comment type="caution">
    <text evidence="3">The sequence shown here is derived from an EMBL/GenBank/DDBJ whole genome shotgun (WGS) entry which is preliminary data.</text>
</comment>